<dbReference type="FunCoup" id="K0KU72">
    <property type="interactions" value="16"/>
</dbReference>
<dbReference type="InParanoid" id="K0KU72"/>
<dbReference type="AlphaFoldDB" id="K0KU72"/>
<dbReference type="eggNOG" id="ENOG502S9D8">
    <property type="taxonomic scope" value="Eukaryota"/>
</dbReference>
<evidence type="ECO:0000313" key="3">
    <source>
        <dbReference type="Proteomes" id="UP000009328"/>
    </source>
</evidence>
<dbReference type="PANTHER" id="PTHR32226">
    <property type="entry name" value="TELO2-INTERACTING PROTEIN 2"/>
    <property type="match status" value="1"/>
</dbReference>
<comment type="caution">
    <text evidence="2">The sequence shown here is derived from an EMBL/GenBank/DDBJ whole genome shotgun (WGS) entry which is preliminary data.</text>
</comment>
<protein>
    <submittedName>
        <fullName evidence="2">Uncharacterized protein</fullName>
    </submittedName>
</protein>
<evidence type="ECO:0000256" key="1">
    <source>
        <dbReference type="ARBA" id="ARBA00034736"/>
    </source>
</evidence>
<dbReference type="InterPro" id="IPR016024">
    <property type="entry name" value="ARM-type_fold"/>
</dbReference>
<gene>
    <name evidence="2" type="ORF">BN7_5149</name>
</gene>
<sequence length="535" mass="62006">MCVFRSFEVRWFVREDGLGPGARTYLKGLKENMVKIITMANGSRTLKWEMNWKDEVLDLLKGEPLELGISGLKQDQIRIIGDEVTLDHLLAHTSERASLAVLMSRLKGMDPEEQEKVLKKVLKLLQVPRLEWIWWIDEYTVTKVQYREQLEFKEHSKNLLVVLKELVQVTDQLIENNKSEVIRTLGQYYIETPWCDKSCVAISRSILSKLSVNDDLIQELVMIIKEKFSRLKNNKVSKAGHKKLNINQGLKPKLGFMESEDHRQIWKTEDIDSISIFAMILDQLEGSNLKNNWWIITPTILNILDDHEGPIKLKGVELLSILLDKIDNQYFQMTGLIDIFYDAIFPLLSYLPKLTPVKQSKLILSTTYPVLIKMFLKTENSNDRLIKLLNSGIYQGINTLRDNFEILPILITQIISILENLGKTSVRCLPRLLYTLGMILSDPFIHLNQEMFVKTLDCLITTILNGWPRIHKHKYDLLGMIILSYRKEDKSNEVTEKITILVQLLRNVIDENELEADIKELVKYDPSLDQLFNGN</sequence>
<comment type="similarity">
    <text evidence="1">Belongs to the TTI2 family.</text>
</comment>
<accession>K0KU72</accession>
<keyword evidence="3" id="KW-1185">Reference proteome</keyword>
<dbReference type="SUPFAM" id="SSF48371">
    <property type="entry name" value="ARM repeat"/>
    <property type="match status" value="1"/>
</dbReference>
<dbReference type="PANTHER" id="PTHR32226:SF2">
    <property type="entry name" value="TELO2-INTERACTING PROTEIN 2"/>
    <property type="match status" value="1"/>
</dbReference>
<dbReference type="HOGENOM" id="CLU_509224_0_0_1"/>
<dbReference type="GO" id="GO:0110078">
    <property type="term" value="C:TTT Hsp90 cochaperone complex"/>
    <property type="evidence" value="ECO:0007669"/>
    <property type="project" value="InterPro"/>
</dbReference>
<dbReference type="Proteomes" id="UP000009328">
    <property type="component" value="Unassembled WGS sequence"/>
</dbReference>
<dbReference type="GO" id="GO:0005829">
    <property type="term" value="C:cytosol"/>
    <property type="evidence" value="ECO:0007669"/>
    <property type="project" value="TreeGrafter"/>
</dbReference>
<dbReference type="EMBL" id="CAIF01000200">
    <property type="protein sequence ID" value="CCH45567.1"/>
    <property type="molecule type" value="Genomic_DNA"/>
</dbReference>
<reference evidence="2 3" key="1">
    <citation type="journal article" date="2012" name="Eukaryot. Cell">
        <title>Draft genome sequence of Wickerhamomyces ciferrii NRRL Y-1031 F-60-10.</title>
        <authorList>
            <person name="Schneider J."/>
            <person name="Andrea H."/>
            <person name="Blom J."/>
            <person name="Jaenicke S."/>
            <person name="Ruckert C."/>
            <person name="Schorsch C."/>
            <person name="Szczepanowski R."/>
            <person name="Farwick M."/>
            <person name="Goesmann A."/>
            <person name="Puhler A."/>
            <person name="Schaffer S."/>
            <person name="Tauch A."/>
            <person name="Kohler T."/>
            <person name="Brinkrolf K."/>
        </authorList>
    </citation>
    <scope>NUCLEOTIDE SEQUENCE [LARGE SCALE GENOMIC DNA]</scope>
    <source>
        <strain evidence="3">ATCC 14091 / BCRC 22168 / CBS 111 / JCM 3599 / NBRC 0793 / NRRL Y-1031 F-60-10</strain>
    </source>
</reference>
<dbReference type="InterPro" id="IPR018870">
    <property type="entry name" value="Tti2"/>
</dbReference>
<proteinExistence type="inferred from homology"/>
<dbReference type="Pfam" id="PF10521">
    <property type="entry name" value="Tti2"/>
    <property type="match status" value="1"/>
</dbReference>
<name>K0KU72_WICCF</name>
<dbReference type="GO" id="GO:0005634">
    <property type="term" value="C:nucleus"/>
    <property type="evidence" value="ECO:0007669"/>
    <property type="project" value="TreeGrafter"/>
</dbReference>
<dbReference type="STRING" id="1206466.K0KU72"/>
<evidence type="ECO:0000313" key="2">
    <source>
        <dbReference type="EMBL" id="CCH45567.1"/>
    </source>
</evidence>
<organism evidence="2 3">
    <name type="scientific">Wickerhamomyces ciferrii (strain ATCC 14091 / BCRC 22168 / CBS 111 / JCM 3599 / NBRC 0793 / NRRL Y-1031 F-60-10)</name>
    <name type="common">Yeast</name>
    <name type="synonym">Pichia ciferrii</name>
    <dbReference type="NCBI Taxonomy" id="1206466"/>
    <lineage>
        <taxon>Eukaryota</taxon>
        <taxon>Fungi</taxon>
        <taxon>Dikarya</taxon>
        <taxon>Ascomycota</taxon>
        <taxon>Saccharomycotina</taxon>
        <taxon>Saccharomycetes</taxon>
        <taxon>Phaffomycetales</taxon>
        <taxon>Wickerhamomycetaceae</taxon>
        <taxon>Wickerhamomyces</taxon>
    </lineage>
</organism>